<sequence>MLEFHKKYSIKEINDLKDFIIVSYVIIDDIYQNITPTHIKERRNISGCILSDSEIITISIVGELLTIDSEKAWFGFCRKNFRDLFPKFCDRSRFNRTRRALHSVIDEIRKEITSMLGYTNDPYRIIDSIPISVCKFGRARFHKTFRGYGADYGKCPSKKETYFGYKLHLLVSLDGFVTDFVLTSASVDDRKVVWDLLESYQSITVLGDKGYINSNISPELKNEKNINLIPLKRNNSKNQYPKFIRQLIFKARRRIETTASQLTEQLNIEKVLAKSLWGLQTRLKTKLLAYNLCYFVNKTLGKDSDLAKIKELVFG</sequence>
<name>A0A1M6UIH2_9FIRM</name>
<dbReference type="STRING" id="1123349.SAMN02744037_02802"/>
<dbReference type="Pfam" id="PF13612">
    <property type="entry name" value="DDE_Tnp_1_3"/>
    <property type="match status" value="1"/>
</dbReference>
<dbReference type="RefSeq" id="WP_072891094.1">
    <property type="nucleotide sequence ID" value="NZ_FRAE01000147.1"/>
</dbReference>
<organism evidence="2 3">
    <name type="scientific">Tepidibacter formicigenes DSM 15518</name>
    <dbReference type="NCBI Taxonomy" id="1123349"/>
    <lineage>
        <taxon>Bacteria</taxon>
        <taxon>Bacillati</taxon>
        <taxon>Bacillota</taxon>
        <taxon>Clostridia</taxon>
        <taxon>Peptostreptococcales</taxon>
        <taxon>Peptostreptococcaceae</taxon>
        <taxon>Tepidibacter</taxon>
    </lineage>
</organism>
<dbReference type="OrthoDB" id="57240at2"/>
<dbReference type="NCBIfam" id="NF033520">
    <property type="entry name" value="transpos_IS982"/>
    <property type="match status" value="1"/>
</dbReference>
<evidence type="ECO:0000259" key="1">
    <source>
        <dbReference type="Pfam" id="PF13612"/>
    </source>
</evidence>
<dbReference type="InterPro" id="IPR025668">
    <property type="entry name" value="Tnp_DDE_dom"/>
</dbReference>
<keyword evidence="3" id="KW-1185">Reference proteome</keyword>
<protein>
    <submittedName>
        <fullName evidence="2">Transposase, IS4 family</fullName>
    </submittedName>
</protein>
<proteinExistence type="predicted"/>
<dbReference type="AlphaFoldDB" id="A0A1M6UIH2"/>
<gene>
    <name evidence="2" type="ORF">SAMN02744037_02802</name>
</gene>
<evidence type="ECO:0000313" key="3">
    <source>
        <dbReference type="Proteomes" id="UP000242497"/>
    </source>
</evidence>
<dbReference type="Proteomes" id="UP000242497">
    <property type="component" value="Unassembled WGS sequence"/>
</dbReference>
<evidence type="ECO:0000313" key="2">
    <source>
        <dbReference type="EMBL" id="SHK68966.1"/>
    </source>
</evidence>
<accession>A0A1M6UIH2</accession>
<dbReference type="EMBL" id="FRAE01000147">
    <property type="protein sequence ID" value="SHK68966.1"/>
    <property type="molecule type" value="Genomic_DNA"/>
</dbReference>
<feature type="domain" description="Transposase DDE" evidence="1">
    <location>
        <begin position="124"/>
        <end position="271"/>
    </location>
</feature>
<reference evidence="3" key="1">
    <citation type="submission" date="2016-11" db="EMBL/GenBank/DDBJ databases">
        <authorList>
            <person name="Varghese N."/>
            <person name="Submissions S."/>
        </authorList>
    </citation>
    <scope>NUCLEOTIDE SEQUENCE [LARGE SCALE GENOMIC DNA]</scope>
    <source>
        <strain evidence="3">DSM 15518</strain>
    </source>
</reference>